<dbReference type="InterPro" id="IPR004882">
    <property type="entry name" value="Luc7-rel"/>
</dbReference>
<keyword evidence="4" id="KW-1185">Reference proteome</keyword>
<dbReference type="PANTHER" id="PTHR12375">
    <property type="entry name" value="RNA-BINDING PROTEIN LUC7-RELATED"/>
    <property type="match status" value="1"/>
</dbReference>
<evidence type="ECO:0000256" key="1">
    <source>
        <dbReference type="ARBA" id="ARBA00005655"/>
    </source>
</evidence>
<dbReference type="Proteomes" id="UP000239899">
    <property type="component" value="Unassembled WGS sequence"/>
</dbReference>
<dbReference type="GO" id="GO:0005685">
    <property type="term" value="C:U1 snRNP"/>
    <property type="evidence" value="ECO:0007669"/>
    <property type="project" value="InterPro"/>
</dbReference>
<dbReference type="OrthoDB" id="10266921at2759"/>
<dbReference type="STRING" id="3076.A0A2P6TLE1"/>
<gene>
    <name evidence="3" type="ORF">C2E21_6230</name>
</gene>
<proteinExistence type="inferred from homology"/>
<organism evidence="3 4">
    <name type="scientific">Chlorella sorokiniana</name>
    <name type="common">Freshwater green alga</name>
    <dbReference type="NCBI Taxonomy" id="3076"/>
    <lineage>
        <taxon>Eukaryota</taxon>
        <taxon>Viridiplantae</taxon>
        <taxon>Chlorophyta</taxon>
        <taxon>core chlorophytes</taxon>
        <taxon>Trebouxiophyceae</taxon>
        <taxon>Chlorellales</taxon>
        <taxon>Chlorellaceae</taxon>
        <taxon>Chlorella clade</taxon>
        <taxon>Chlorella</taxon>
    </lineage>
</organism>
<evidence type="ECO:0000313" key="3">
    <source>
        <dbReference type="EMBL" id="PRW45103.1"/>
    </source>
</evidence>
<protein>
    <submittedName>
        <fullName evidence="3">Luc7 3</fullName>
    </submittedName>
</protein>
<sequence length="343" mass="40237">MADEMRAMLDQLMGKDRDVPLDQRVIRRPKFNDPEVCKHALAGLCPFGLFPNTKSDLGPCEYEIHEDHLDWEAIQAEYDGLPAREKDRLGYERALLRLLDRLVGEMDRKIIKAEERARMESAPKPLNVTQQAEVDGLRQQAKDLTERSEKLAEEGDVDASMAAVAQAERLRKDAEGLVARYSRPDRQLEVCEVCGLFMQSTDSEARKRDHIEGKQYQGWLAIRQKHSKLQQKLGPGGGAYPPLGARGEREEGEVPEAQHDDKDRSRSRSHGRHHEERERRRSRSRSRDRRRDDRHRDDRYRDDRYRDDRRRDDRRDDRRRDDRGDYRGGSYNAAPFDYGRRRY</sequence>
<dbReference type="Pfam" id="PF03194">
    <property type="entry name" value="LUC7"/>
    <property type="match status" value="1"/>
</dbReference>
<comment type="similarity">
    <text evidence="1">Belongs to the Luc7 family.</text>
</comment>
<feature type="region of interest" description="Disordered" evidence="2">
    <location>
        <begin position="229"/>
        <end position="343"/>
    </location>
</feature>
<dbReference type="GO" id="GO:0006376">
    <property type="term" value="P:mRNA splice site recognition"/>
    <property type="evidence" value="ECO:0007669"/>
    <property type="project" value="InterPro"/>
</dbReference>
<evidence type="ECO:0000256" key="2">
    <source>
        <dbReference type="SAM" id="MobiDB-lite"/>
    </source>
</evidence>
<name>A0A2P6TLE1_CHLSO</name>
<dbReference type="AlphaFoldDB" id="A0A2P6TLE1"/>
<reference evidence="3 4" key="1">
    <citation type="journal article" date="2018" name="Plant J.">
        <title>Genome sequences of Chlorella sorokiniana UTEX 1602 and Micractinium conductrix SAG 241.80: implications to maltose excretion by a green alga.</title>
        <authorList>
            <person name="Arriola M.B."/>
            <person name="Velmurugan N."/>
            <person name="Zhang Y."/>
            <person name="Plunkett M.H."/>
            <person name="Hondzo H."/>
            <person name="Barney B.M."/>
        </authorList>
    </citation>
    <scope>NUCLEOTIDE SEQUENCE [LARGE SCALE GENOMIC DNA]</scope>
    <source>
        <strain evidence="4">UTEX 1602</strain>
    </source>
</reference>
<feature type="compositionally biased region" description="Basic and acidic residues" evidence="2">
    <location>
        <begin position="256"/>
        <end position="266"/>
    </location>
</feature>
<evidence type="ECO:0000313" key="4">
    <source>
        <dbReference type="Proteomes" id="UP000239899"/>
    </source>
</evidence>
<comment type="caution">
    <text evidence="3">The sequence shown here is derived from an EMBL/GenBank/DDBJ whole genome shotgun (WGS) entry which is preliminary data.</text>
</comment>
<dbReference type="GO" id="GO:0003729">
    <property type="term" value="F:mRNA binding"/>
    <property type="evidence" value="ECO:0007669"/>
    <property type="project" value="InterPro"/>
</dbReference>
<accession>A0A2P6TLE1</accession>
<dbReference type="EMBL" id="LHPG02000012">
    <property type="protein sequence ID" value="PRW45103.1"/>
    <property type="molecule type" value="Genomic_DNA"/>
</dbReference>
<feature type="compositionally biased region" description="Basic and acidic residues" evidence="2">
    <location>
        <begin position="289"/>
        <end position="326"/>
    </location>
</feature>
<feature type="compositionally biased region" description="Basic and acidic residues" evidence="2">
    <location>
        <begin position="140"/>
        <end position="153"/>
    </location>
</feature>
<feature type="region of interest" description="Disordered" evidence="2">
    <location>
        <begin position="138"/>
        <end position="157"/>
    </location>
</feature>